<reference evidence="2" key="2">
    <citation type="submission" date="2023-06" db="EMBL/GenBank/DDBJ databases">
        <authorList>
            <person name="Ma L."/>
            <person name="Liu K.-W."/>
            <person name="Li Z."/>
            <person name="Hsiao Y.-Y."/>
            <person name="Qi Y."/>
            <person name="Fu T."/>
            <person name="Tang G."/>
            <person name="Zhang D."/>
            <person name="Sun W.-H."/>
            <person name="Liu D.-K."/>
            <person name="Li Y."/>
            <person name="Chen G.-Z."/>
            <person name="Liu X.-D."/>
            <person name="Liao X.-Y."/>
            <person name="Jiang Y.-T."/>
            <person name="Yu X."/>
            <person name="Hao Y."/>
            <person name="Huang J."/>
            <person name="Zhao X.-W."/>
            <person name="Ke S."/>
            <person name="Chen Y.-Y."/>
            <person name="Wu W.-L."/>
            <person name="Hsu J.-L."/>
            <person name="Lin Y.-F."/>
            <person name="Huang M.-D."/>
            <person name="Li C.-Y."/>
            <person name="Huang L."/>
            <person name="Wang Z.-W."/>
            <person name="Zhao X."/>
            <person name="Zhong W.-Y."/>
            <person name="Peng D.-H."/>
            <person name="Ahmad S."/>
            <person name="Lan S."/>
            <person name="Zhang J.-S."/>
            <person name="Tsai W.-C."/>
            <person name="Van De Peer Y."/>
            <person name="Liu Z.-J."/>
        </authorList>
    </citation>
    <scope>NUCLEOTIDE SEQUENCE</scope>
    <source>
        <strain evidence="2">CP</strain>
        <tissue evidence="2">Leaves</tissue>
    </source>
</reference>
<gene>
    <name evidence="2" type="ORF">QJS10_CPB17g02237</name>
</gene>
<reference evidence="2" key="1">
    <citation type="journal article" date="2023" name="Nat. Commun.">
        <title>Diploid and tetraploid genomes of Acorus and the evolution of monocots.</title>
        <authorList>
            <person name="Ma L."/>
            <person name="Liu K.W."/>
            <person name="Li Z."/>
            <person name="Hsiao Y.Y."/>
            <person name="Qi Y."/>
            <person name="Fu T."/>
            <person name="Tang G.D."/>
            <person name="Zhang D."/>
            <person name="Sun W.H."/>
            <person name="Liu D.K."/>
            <person name="Li Y."/>
            <person name="Chen G.Z."/>
            <person name="Liu X.D."/>
            <person name="Liao X.Y."/>
            <person name="Jiang Y.T."/>
            <person name="Yu X."/>
            <person name="Hao Y."/>
            <person name="Huang J."/>
            <person name="Zhao X.W."/>
            <person name="Ke S."/>
            <person name="Chen Y.Y."/>
            <person name="Wu W.L."/>
            <person name="Hsu J.L."/>
            <person name="Lin Y.F."/>
            <person name="Huang M.D."/>
            <person name="Li C.Y."/>
            <person name="Huang L."/>
            <person name="Wang Z.W."/>
            <person name="Zhao X."/>
            <person name="Zhong W.Y."/>
            <person name="Peng D.H."/>
            <person name="Ahmad S."/>
            <person name="Lan S."/>
            <person name="Zhang J.S."/>
            <person name="Tsai W.C."/>
            <person name="Van de Peer Y."/>
            <person name="Liu Z.J."/>
        </authorList>
    </citation>
    <scope>NUCLEOTIDE SEQUENCE</scope>
    <source>
        <strain evidence="2">CP</strain>
    </source>
</reference>
<keyword evidence="1" id="KW-0812">Transmembrane</keyword>
<feature type="transmembrane region" description="Helical" evidence="1">
    <location>
        <begin position="20"/>
        <end position="42"/>
    </location>
</feature>
<dbReference type="AlphaFoldDB" id="A0AAV9CWQ5"/>
<organism evidence="2 3">
    <name type="scientific">Acorus calamus</name>
    <name type="common">Sweet flag</name>
    <dbReference type="NCBI Taxonomy" id="4465"/>
    <lineage>
        <taxon>Eukaryota</taxon>
        <taxon>Viridiplantae</taxon>
        <taxon>Streptophyta</taxon>
        <taxon>Embryophyta</taxon>
        <taxon>Tracheophyta</taxon>
        <taxon>Spermatophyta</taxon>
        <taxon>Magnoliopsida</taxon>
        <taxon>Liliopsida</taxon>
        <taxon>Acoraceae</taxon>
        <taxon>Acorus</taxon>
    </lineage>
</organism>
<sequence length="73" mass="8131">MVSRRRSSSRAVDPRSWRDVWLLSVAAASLMPAFEMVVPHCLDDTKAKLARSECVHSFSMLALNCFVCGGLFL</sequence>
<evidence type="ECO:0000256" key="1">
    <source>
        <dbReference type="SAM" id="Phobius"/>
    </source>
</evidence>
<dbReference type="Proteomes" id="UP001180020">
    <property type="component" value="Unassembled WGS sequence"/>
</dbReference>
<protein>
    <submittedName>
        <fullName evidence="2">Uncharacterized protein</fullName>
    </submittedName>
</protein>
<keyword evidence="1" id="KW-0472">Membrane</keyword>
<name>A0AAV9CWQ5_ACOCL</name>
<accession>A0AAV9CWQ5</accession>
<keyword evidence="3" id="KW-1185">Reference proteome</keyword>
<evidence type="ECO:0000313" key="2">
    <source>
        <dbReference type="EMBL" id="KAK1292951.1"/>
    </source>
</evidence>
<comment type="caution">
    <text evidence="2">The sequence shown here is derived from an EMBL/GenBank/DDBJ whole genome shotgun (WGS) entry which is preliminary data.</text>
</comment>
<keyword evidence="1" id="KW-1133">Transmembrane helix</keyword>
<proteinExistence type="predicted"/>
<evidence type="ECO:0000313" key="3">
    <source>
        <dbReference type="Proteomes" id="UP001180020"/>
    </source>
</evidence>
<dbReference type="EMBL" id="JAUJYO010000017">
    <property type="protein sequence ID" value="KAK1292951.1"/>
    <property type="molecule type" value="Genomic_DNA"/>
</dbReference>